<dbReference type="InterPro" id="IPR050595">
    <property type="entry name" value="Bact_response_regulator"/>
</dbReference>
<evidence type="ECO:0000313" key="4">
    <source>
        <dbReference type="EMBL" id="GAA4131895.1"/>
    </source>
</evidence>
<dbReference type="PANTHER" id="PTHR44591:SF3">
    <property type="entry name" value="RESPONSE REGULATORY DOMAIN-CONTAINING PROTEIN"/>
    <property type="match status" value="1"/>
</dbReference>
<accession>A0ABP7Y782</accession>
<dbReference type="SUPFAM" id="SSF52172">
    <property type="entry name" value="CheY-like"/>
    <property type="match status" value="1"/>
</dbReference>
<name>A0ABP7Y782_9FLAO</name>
<gene>
    <name evidence="4" type="ORF">GCM10022250_24210</name>
</gene>
<dbReference type="SMART" id="SM00448">
    <property type="entry name" value="REC"/>
    <property type="match status" value="1"/>
</dbReference>
<dbReference type="Pfam" id="PF00072">
    <property type="entry name" value="Response_reg"/>
    <property type="match status" value="1"/>
</dbReference>
<evidence type="ECO:0000259" key="3">
    <source>
        <dbReference type="PROSITE" id="PS50110"/>
    </source>
</evidence>
<evidence type="ECO:0000313" key="5">
    <source>
        <dbReference type="Proteomes" id="UP001501333"/>
    </source>
</evidence>
<organism evidence="4 5">
    <name type="scientific">Flavobacterium chungbukense</name>
    <dbReference type="NCBI Taxonomy" id="877464"/>
    <lineage>
        <taxon>Bacteria</taxon>
        <taxon>Pseudomonadati</taxon>
        <taxon>Bacteroidota</taxon>
        <taxon>Flavobacteriia</taxon>
        <taxon>Flavobacteriales</taxon>
        <taxon>Flavobacteriaceae</taxon>
        <taxon>Flavobacterium</taxon>
    </lineage>
</organism>
<protein>
    <recommendedName>
        <fullName evidence="3">Response regulatory domain-containing protein</fullName>
    </recommendedName>
</protein>
<comment type="caution">
    <text evidence="4">The sequence shown here is derived from an EMBL/GenBank/DDBJ whole genome shotgun (WGS) entry which is preliminary data.</text>
</comment>
<feature type="modified residue" description="4-aspartylphosphate" evidence="2">
    <location>
        <position position="51"/>
    </location>
</feature>
<dbReference type="PROSITE" id="PS50110">
    <property type="entry name" value="RESPONSE_REGULATORY"/>
    <property type="match status" value="1"/>
</dbReference>
<keyword evidence="5" id="KW-1185">Reference proteome</keyword>
<evidence type="ECO:0000256" key="1">
    <source>
        <dbReference type="ARBA" id="ARBA00022553"/>
    </source>
</evidence>
<evidence type="ECO:0000256" key="2">
    <source>
        <dbReference type="PROSITE-ProRule" id="PRU00169"/>
    </source>
</evidence>
<dbReference type="EMBL" id="BAABAO010000009">
    <property type="protein sequence ID" value="GAA4131895.1"/>
    <property type="molecule type" value="Genomic_DNA"/>
</dbReference>
<proteinExistence type="predicted"/>
<dbReference type="PANTHER" id="PTHR44591">
    <property type="entry name" value="STRESS RESPONSE REGULATOR PROTEIN 1"/>
    <property type="match status" value="1"/>
</dbReference>
<feature type="domain" description="Response regulatory" evidence="3">
    <location>
        <begin position="1"/>
        <end position="118"/>
    </location>
</feature>
<dbReference type="InterPro" id="IPR001789">
    <property type="entry name" value="Sig_transdc_resp-reg_receiver"/>
</dbReference>
<keyword evidence="1 2" id="KW-0597">Phosphoprotein</keyword>
<dbReference type="Proteomes" id="UP001501333">
    <property type="component" value="Unassembled WGS sequence"/>
</dbReference>
<dbReference type="InterPro" id="IPR011006">
    <property type="entry name" value="CheY-like_superfamily"/>
</dbReference>
<dbReference type="Gene3D" id="3.40.50.2300">
    <property type="match status" value="1"/>
</dbReference>
<sequence length="125" mass="13987">MVDDDADDAEIFGIALHAIDLNIKYSIQNNALDALKMLQAPKKTPDIIFLDYHMPYLDGSEFLKLLRKIKGLEKIPVVLYSGHSGALVKDAATKFKKVQFLKKQQSLKDLTGLLQHILLPVPTSK</sequence>
<reference evidence="5" key="1">
    <citation type="journal article" date="2019" name="Int. J. Syst. Evol. Microbiol.">
        <title>The Global Catalogue of Microorganisms (GCM) 10K type strain sequencing project: providing services to taxonomists for standard genome sequencing and annotation.</title>
        <authorList>
            <consortium name="The Broad Institute Genomics Platform"/>
            <consortium name="The Broad Institute Genome Sequencing Center for Infectious Disease"/>
            <person name="Wu L."/>
            <person name="Ma J."/>
        </authorList>
    </citation>
    <scope>NUCLEOTIDE SEQUENCE [LARGE SCALE GENOMIC DNA]</scope>
    <source>
        <strain evidence="5">JCM 17386</strain>
    </source>
</reference>